<proteinExistence type="predicted"/>
<protein>
    <submittedName>
        <fullName evidence="1">Uncharacterized protein</fullName>
    </submittedName>
</protein>
<evidence type="ECO:0000313" key="1">
    <source>
        <dbReference type="EMBL" id="KKN03167.1"/>
    </source>
</evidence>
<dbReference type="AlphaFoldDB" id="A0A0F9MUU1"/>
<sequence length="682" mass="74916">MPNLLTRIPTLGLNSQVDKSALSLRYAAKGSQNIFYQDGVMRTPWGWAKLDLSSGLNSGDIVLTVFQWNEIDRTSHLMAVTTDKIFDHDRVNNEWDDKTQSGVTMDSNIDNPVSYAEVGHDDTAIYIDDNVAKANAYHHVIICDGGLSNIQRWAGRYEQDFADLVGGGGYHDGTTHRASQVSLSNRNRIILLNAREYNSSSKAWVQQNQRLRWPTIGKIETWTGTGSGVVDLYDTGGLNLWSMPLGMDHIIYQTKGIWSINYVGGTTVFDPRPVIPDLGLLAPHALVSYNNVHYFMGTDFNIHAYYGGSVRKIIGAPIHKFLNDDLYNQYQTRCWMSMGPEGNFLYVLIATDSTGRLTKAYIRNMKTEAWMCRDLSNNAAGITTISLAGSTSYIVGDTYQEALNTVSLYDDTVGDATERYADKLLDSSRTIAADYTVGVWSAGGFDYSRAGQNFHNDFTDNDMLVLFDPSATNTPAGHHFYTVYDVSTNGFSINGTQDTAAAGEHGIADNSTNVPADLSVAGADTIGFYSLCSEDSPGQTYNQALETIQQGEQIILGDATGVVLKVDETYTDDDGSLMDCRHLTPVIDGGAPGMNKRWGPISLSADGTIGGAMVMGYRTGNFETSETGWTDYTVDLTVENKNTDFFPNMSSKKVQLKLSDFSGNSFKVTDFVVGQPQFQGNR</sequence>
<organism evidence="1">
    <name type="scientific">marine sediment metagenome</name>
    <dbReference type="NCBI Taxonomy" id="412755"/>
    <lineage>
        <taxon>unclassified sequences</taxon>
        <taxon>metagenomes</taxon>
        <taxon>ecological metagenomes</taxon>
    </lineage>
</organism>
<accession>A0A0F9MUU1</accession>
<reference evidence="1" key="1">
    <citation type="journal article" date="2015" name="Nature">
        <title>Complex archaea that bridge the gap between prokaryotes and eukaryotes.</title>
        <authorList>
            <person name="Spang A."/>
            <person name="Saw J.H."/>
            <person name="Jorgensen S.L."/>
            <person name="Zaremba-Niedzwiedzka K."/>
            <person name="Martijn J."/>
            <person name="Lind A.E."/>
            <person name="van Eijk R."/>
            <person name="Schleper C."/>
            <person name="Guy L."/>
            <person name="Ettema T.J."/>
        </authorList>
    </citation>
    <scope>NUCLEOTIDE SEQUENCE</scope>
</reference>
<dbReference type="EMBL" id="LAZR01005063">
    <property type="protein sequence ID" value="KKN03167.1"/>
    <property type="molecule type" value="Genomic_DNA"/>
</dbReference>
<name>A0A0F9MUU1_9ZZZZ</name>
<gene>
    <name evidence="1" type="ORF">LCGC14_1110420</name>
</gene>
<comment type="caution">
    <text evidence="1">The sequence shown here is derived from an EMBL/GenBank/DDBJ whole genome shotgun (WGS) entry which is preliminary data.</text>
</comment>